<evidence type="ECO:0000313" key="3">
    <source>
        <dbReference type="Proteomes" id="UP000634206"/>
    </source>
</evidence>
<dbReference type="InterPro" id="IPR025324">
    <property type="entry name" value="DUF4230"/>
</dbReference>
<sequence length="230" mass="25354">METVDEATAESTPREATKDRVVVKKSRASWIWALFGGLSLLTVAGFASFYYFVSKPTTAPVHQLAEALSGVFGTEVTVHGSTAVLEKSEIGELALVQRKTQAITKFETTWMGSNKLLIVRGDFLVKAGFDLTEGGQWGILEGKVEGDLPQGKVLSCEPIGDLEIYYAESGTLNRLSPEDHASAFNYLKNQARRDAERSDIGKEAEQVMLRRINDRLSGEIKEGQWKNQLP</sequence>
<evidence type="ECO:0000256" key="1">
    <source>
        <dbReference type="SAM" id="Phobius"/>
    </source>
</evidence>
<feature type="transmembrane region" description="Helical" evidence="1">
    <location>
        <begin position="30"/>
        <end position="53"/>
    </location>
</feature>
<dbReference type="RefSeq" id="WP_309490696.1">
    <property type="nucleotide sequence ID" value="NZ_JAENIG010000010.1"/>
</dbReference>
<dbReference type="Proteomes" id="UP000634206">
    <property type="component" value="Unassembled WGS sequence"/>
</dbReference>
<dbReference type="AlphaFoldDB" id="A0AAE2SFL1"/>
<keyword evidence="3" id="KW-1185">Reference proteome</keyword>
<proteinExistence type="predicted"/>
<gene>
    <name evidence="2" type="ORF">JIN83_14000</name>
</gene>
<accession>A0AAE2SFL1</accession>
<name>A0AAE2SFL1_9BACT</name>
<comment type="caution">
    <text evidence="2">The sequence shown here is derived from an EMBL/GenBank/DDBJ whole genome shotgun (WGS) entry which is preliminary data.</text>
</comment>
<evidence type="ECO:0000313" key="2">
    <source>
        <dbReference type="EMBL" id="MBK1856082.1"/>
    </source>
</evidence>
<dbReference type="Pfam" id="PF14014">
    <property type="entry name" value="DUF4230"/>
    <property type="match status" value="1"/>
</dbReference>
<reference evidence="2" key="1">
    <citation type="submission" date="2021-01" db="EMBL/GenBank/DDBJ databases">
        <title>Modified the classification status of verrucomicrobia.</title>
        <authorList>
            <person name="Feng X."/>
        </authorList>
    </citation>
    <scope>NUCLEOTIDE SEQUENCE</scope>
    <source>
        <strain evidence="2">5K15</strain>
    </source>
</reference>
<keyword evidence="1" id="KW-1133">Transmembrane helix</keyword>
<organism evidence="2 3">
    <name type="scientific">Oceaniferula flava</name>
    <dbReference type="NCBI Taxonomy" id="2800421"/>
    <lineage>
        <taxon>Bacteria</taxon>
        <taxon>Pseudomonadati</taxon>
        <taxon>Verrucomicrobiota</taxon>
        <taxon>Verrucomicrobiia</taxon>
        <taxon>Verrucomicrobiales</taxon>
        <taxon>Verrucomicrobiaceae</taxon>
        <taxon>Oceaniferula</taxon>
    </lineage>
</organism>
<keyword evidence="1" id="KW-0812">Transmembrane</keyword>
<keyword evidence="1" id="KW-0472">Membrane</keyword>
<protein>
    <submittedName>
        <fullName evidence="2">DUF4230 domain-containing protein</fullName>
    </submittedName>
</protein>
<dbReference type="EMBL" id="JAENIG010000010">
    <property type="protein sequence ID" value="MBK1856082.1"/>
    <property type="molecule type" value="Genomic_DNA"/>
</dbReference>